<dbReference type="Proteomes" id="UP000742631">
    <property type="component" value="Unassembled WGS sequence"/>
</dbReference>
<sequence length="82" mass="9425">MSMLPQRERVAIPERKAMTLAREVAILRRHVFCADCGKQMTDRSQYVYDHEIPWRSAAETSRTTCVRSATTATSRKPQLTRA</sequence>
<gene>
    <name evidence="1" type="ORF">K8W01_00425</name>
</gene>
<evidence type="ECO:0000313" key="2">
    <source>
        <dbReference type="Proteomes" id="UP000742631"/>
    </source>
</evidence>
<protein>
    <recommendedName>
        <fullName evidence="3">HNH endonuclease</fullName>
    </recommendedName>
</protein>
<comment type="caution">
    <text evidence="1">The sequence shown here is derived from an EMBL/GenBank/DDBJ whole genome shotgun (WGS) entry which is preliminary data.</text>
</comment>
<proteinExistence type="predicted"/>
<reference evidence="1" key="2">
    <citation type="submission" date="2021-09" db="EMBL/GenBank/DDBJ databases">
        <authorList>
            <person name="Gilroy R."/>
        </authorList>
    </citation>
    <scope>NUCLEOTIDE SEQUENCE</scope>
    <source>
        <strain evidence="1">316</strain>
    </source>
</reference>
<evidence type="ECO:0000313" key="1">
    <source>
        <dbReference type="EMBL" id="HJE22112.1"/>
    </source>
</evidence>
<name>A0A921E075_9HYPH</name>
<evidence type="ECO:0008006" key="3">
    <source>
        <dbReference type="Google" id="ProtNLM"/>
    </source>
</evidence>
<organism evidence="1 2">
    <name type="scientific">Methylorubrum populi</name>
    <dbReference type="NCBI Taxonomy" id="223967"/>
    <lineage>
        <taxon>Bacteria</taxon>
        <taxon>Pseudomonadati</taxon>
        <taxon>Pseudomonadota</taxon>
        <taxon>Alphaproteobacteria</taxon>
        <taxon>Hyphomicrobiales</taxon>
        <taxon>Methylobacteriaceae</taxon>
        <taxon>Methylorubrum</taxon>
    </lineage>
</organism>
<accession>A0A921E075</accession>
<reference evidence="1" key="1">
    <citation type="journal article" date="2021" name="PeerJ">
        <title>Extensive microbial diversity within the chicken gut microbiome revealed by metagenomics and culture.</title>
        <authorList>
            <person name="Gilroy R."/>
            <person name="Ravi A."/>
            <person name="Getino M."/>
            <person name="Pursley I."/>
            <person name="Horton D.L."/>
            <person name="Alikhan N.F."/>
            <person name="Baker D."/>
            <person name="Gharbi K."/>
            <person name="Hall N."/>
            <person name="Watson M."/>
            <person name="Adriaenssens E.M."/>
            <person name="Foster-Nyarko E."/>
            <person name="Jarju S."/>
            <person name="Secka A."/>
            <person name="Antonio M."/>
            <person name="Oren A."/>
            <person name="Chaudhuri R.R."/>
            <person name="La Ragione R."/>
            <person name="Hildebrand F."/>
            <person name="Pallen M.J."/>
        </authorList>
    </citation>
    <scope>NUCLEOTIDE SEQUENCE</scope>
    <source>
        <strain evidence="1">316</strain>
    </source>
</reference>
<dbReference type="AlphaFoldDB" id="A0A921E075"/>
<dbReference type="EMBL" id="DYYG01000001">
    <property type="protein sequence ID" value="HJE22112.1"/>
    <property type="molecule type" value="Genomic_DNA"/>
</dbReference>